<dbReference type="AlphaFoldDB" id="A0A1A8MTR8"/>
<name>A0A1A8MTR8_9TELE</name>
<feature type="transmembrane region" description="Helical" evidence="9">
    <location>
        <begin position="282"/>
        <end position="304"/>
    </location>
</feature>
<evidence type="ECO:0000313" key="10">
    <source>
        <dbReference type="EMBL" id="SBR59879.1"/>
    </source>
</evidence>
<dbReference type="GO" id="GO:0046872">
    <property type="term" value="F:metal ion binding"/>
    <property type="evidence" value="ECO:0007669"/>
    <property type="project" value="UniProtKB-KW"/>
</dbReference>
<keyword evidence="7" id="KW-0560">Oxidoreductase</keyword>
<dbReference type="InterPro" id="IPR016084">
    <property type="entry name" value="Haem_Oase-like_multi-hlx"/>
</dbReference>
<dbReference type="GO" id="GO:0042167">
    <property type="term" value="P:heme catabolic process"/>
    <property type="evidence" value="ECO:0007669"/>
    <property type="project" value="TreeGrafter"/>
</dbReference>
<reference evidence="10" key="1">
    <citation type="submission" date="2016-05" db="EMBL/GenBank/DDBJ databases">
        <authorList>
            <person name="Lavstsen T."/>
            <person name="Jespersen J.S."/>
        </authorList>
    </citation>
    <scope>NUCLEOTIDE SEQUENCE</scope>
    <source>
        <tissue evidence="10">Brain</tissue>
    </source>
</reference>
<dbReference type="GO" id="GO:0006788">
    <property type="term" value="P:heme oxidation"/>
    <property type="evidence" value="ECO:0007669"/>
    <property type="project" value="InterPro"/>
</dbReference>
<evidence type="ECO:0000256" key="7">
    <source>
        <dbReference type="ARBA" id="ARBA00023002"/>
    </source>
</evidence>
<dbReference type="EMBL" id="HAEF01018720">
    <property type="protein sequence ID" value="SBR59879.1"/>
    <property type="molecule type" value="Transcribed_RNA"/>
</dbReference>
<dbReference type="Pfam" id="PF01126">
    <property type="entry name" value="Heme_oxygenase"/>
    <property type="match status" value="1"/>
</dbReference>
<comment type="subcellular location">
    <subcellularLocation>
        <location evidence="1">Endoplasmic reticulum</location>
    </subcellularLocation>
</comment>
<dbReference type="PRINTS" id="PR00088">
    <property type="entry name" value="HAEMOXYGNASE"/>
</dbReference>
<protein>
    <recommendedName>
        <fullName evidence="3">heme oxygenase (biliverdin-producing)</fullName>
        <ecNumber evidence="3">1.14.14.18</ecNumber>
    </recommendedName>
</protein>
<dbReference type="Gene3D" id="1.20.910.10">
    <property type="entry name" value="Heme oxygenase-like"/>
    <property type="match status" value="1"/>
</dbReference>
<keyword evidence="5" id="KW-0479">Metal-binding</keyword>
<keyword evidence="4" id="KW-0349">Heme</keyword>
<dbReference type="InterPro" id="IPR018207">
    <property type="entry name" value="Haem_oxygenase_CS"/>
</dbReference>
<keyword evidence="8" id="KW-0408">Iron</keyword>
<dbReference type="PANTHER" id="PTHR10720">
    <property type="entry name" value="HEME OXYGENASE"/>
    <property type="match status" value="1"/>
</dbReference>
<dbReference type="GO" id="GO:0020037">
    <property type="term" value="F:heme binding"/>
    <property type="evidence" value="ECO:0007669"/>
    <property type="project" value="TreeGrafter"/>
</dbReference>
<evidence type="ECO:0000256" key="2">
    <source>
        <dbReference type="ARBA" id="ARBA00006134"/>
    </source>
</evidence>
<dbReference type="InterPro" id="IPR016053">
    <property type="entry name" value="Haem_Oase-like"/>
</dbReference>
<keyword evidence="9" id="KW-0812">Transmembrane</keyword>
<gene>
    <name evidence="10" type="primary">HMOX1</name>
</gene>
<sequence>MKLHSTQKRRKSELKGTLSQLLSRATMETEKTQTAAMQTDDRDLSEQIKKATKESHTRAENTEMMLSFQRGQVTLAQYKLLLCSLYEIYQALEEALDRNSNHPAVAPIYFPTELARLKAIEKDLEFFYGRDWREKIDVPDATKRYSHRLRQIGEENPQFLVAHAYTRYLGDLSGGQVLGRIAQKSMGLKNGDGLSFFAFPGVSSPNLFKQLYRSRMNSVELTKQERNDVLQEAVQAFEFNIQVFDGLQKMLSVAEKKQQDYSPNSKSASARSIQVPQTNFSLVRMVLGLFVALVTISMGIYVVATPNTSYQRPTV</sequence>
<evidence type="ECO:0000256" key="1">
    <source>
        <dbReference type="ARBA" id="ARBA00004240"/>
    </source>
</evidence>
<evidence type="ECO:0000256" key="6">
    <source>
        <dbReference type="ARBA" id="ARBA00022824"/>
    </source>
</evidence>
<organism evidence="10">
    <name type="scientific">Nothobranchius pienaari</name>
    <dbReference type="NCBI Taxonomy" id="704102"/>
    <lineage>
        <taxon>Eukaryota</taxon>
        <taxon>Metazoa</taxon>
        <taxon>Chordata</taxon>
        <taxon>Craniata</taxon>
        <taxon>Vertebrata</taxon>
        <taxon>Euteleostomi</taxon>
        <taxon>Actinopterygii</taxon>
        <taxon>Neopterygii</taxon>
        <taxon>Teleostei</taxon>
        <taxon>Neoteleostei</taxon>
        <taxon>Acanthomorphata</taxon>
        <taxon>Ovalentaria</taxon>
        <taxon>Atherinomorphae</taxon>
        <taxon>Cyprinodontiformes</taxon>
        <taxon>Nothobranchiidae</taxon>
        <taxon>Nothobranchius</taxon>
    </lineage>
</organism>
<keyword evidence="9" id="KW-0472">Membrane</keyword>
<dbReference type="PANTHER" id="PTHR10720:SF1">
    <property type="entry name" value="HEME OXYGENASE 1"/>
    <property type="match status" value="1"/>
</dbReference>
<dbReference type="GO" id="GO:0005783">
    <property type="term" value="C:endoplasmic reticulum"/>
    <property type="evidence" value="ECO:0007669"/>
    <property type="project" value="UniProtKB-SubCell"/>
</dbReference>
<evidence type="ECO:0000256" key="3">
    <source>
        <dbReference type="ARBA" id="ARBA00012360"/>
    </source>
</evidence>
<comment type="similarity">
    <text evidence="2">Belongs to the heme oxygenase family.</text>
</comment>
<dbReference type="GO" id="GO:0004392">
    <property type="term" value="F:heme oxygenase (decyclizing) activity"/>
    <property type="evidence" value="ECO:0007669"/>
    <property type="project" value="UniProtKB-EC"/>
</dbReference>
<dbReference type="CDD" id="cd19165">
    <property type="entry name" value="HemeO"/>
    <property type="match status" value="1"/>
</dbReference>
<dbReference type="EC" id="1.14.14.18" evidence="3"/>
<evidence type="ECO:0000256" key="9">
    <source>
        <dbReference type="SAM" id="Phobius"/>
    </source>
</evidence>
<keyword evidence="9" id="KW-1133">Transmembrane helix</keyword>
<evidence type="ECO:0000256" key="4">
    <source>
        <dbReference type="ARBA" id="ARBA00022617"/>
    </source>
</evidence>
<proteinExistence type="inferred from homology"/>
<evidence type="ECO:0000256" key="5">
    <source>
        <dbReference type="ARBA" id="ARBA00022723"/>
    </source>
</evidence>
<accession>A0A1A8MTR8</accession>
<dbReference type="InterPro" id="IPR002051">
    <property type="entry name" value="Haem_Oase"/>
</dbReference>
<keyword evidence="6" id="KW-0256">Endoplasmic reticulum</keyword>
<dbReference type="SUPFAM" id="SSF48613">
    <property type="entry name" value="Heme oxygenase-like"/>
    <property type="match status" value="1"/>
</dbReference>
<dbReference type="FunFam" id="1.20.910.10:FF:000001">
    <property type="entry name" value="Heme oxygenase 1"/>
    <property type="match status" value="1"/>
</dbReference>
<evidence type="ECO:0000256" key="8">
    <source>
        <dbReference type="ARBA" id="ARBA00023004"/>
    </source>
</evidence>
<dbReference type="PROSITE" id="PS00593">
    <property type="entry name" value="HEME_OXYGENASE"/>
    <property type="match status" value="1"/>
</dbReference>
<dbReference type="GO" id="GO:0006979">
    <property type="term" value="P:response to oxidative stress"/>
    <property type="evidence" value="ECO:0007669"/>
    <property type="project" value="TreeGrafter"/>
</dbReference>
<reference evidence="10" key="2">
    <citation type="submission" date="2016-06" db="EMBL/GenBank/DDBJ databases">
        <title>The genome of a short-lived fish provides insights into sex chromosome evolution and the genetic control of aging.</title>
        <authorList>
            <person name="Reichwald K."/>
            <person name="Felder M."/>
            <person name="Petzold A."/>
            <person name="Koch P."/>
            <person name="Groth M."/>
            <person name="Platzer M."/>
        </authorList>
    </citation>
    <scope>NUCLEOTIDE SEQUENCE</scope>
    <source>
        <tissue evidence="10">Brain</tissue>
    </source>
</reference>